<reference evidence="1" key="2">
    <citation type="submission" date="2025-08" db="UniProtKB">
        <authorList>
            <consortium name="Ensembl"/>
        </authorList>
    </citation>
    <scope>IDENTIFICATION</scope>
</reference>
<reference evidence="1" key="1">
    <citation type="submission" date="2014-08" db="EMBL/GenBank/DDBJ databases">
        <authorList>
            <person name="Senf B."/>
            <person name="Petzold A."/>
            <person name="Downie B.R."/>
            <person name="Koch P."/>
            <person name="Platzer M."/>
        </authorList>
    </citation>
    <scope>NUCLEOTIDE SEQUENCE [LARGE SCALE GENOMIC DNA]</scope>
    <source>
        <strain evidence="1">GRZ</strain>
    </source>
</reference>
<evidence type="ECO:0000313" key="1">
    <source>
        <dbReference type="Ensembl" id="ENSNFUP00015035883.1"/>
    </source>
</evidence>
<sequence>TAAARESWELLDCYTVQGLELSRVTVVNSDLQVIYDTFVRPNNDNRSSDAGVGLGQSRFAAAAVHVFVVLLKCFIK</sequence>
<name>A0A8C6NZ10_NOTFU</name>
<accession>A0A8C6NZ10</accession>
<keyword evidence="2" id="KW-1185">Reference proteome</keyword>
<dbReference type="AlphaFoldDB" id="A0A8C6NZ10"/>
<dbReference type="Ensembl" id="ENSNFUT00015037467.1">
    <property type="protein sequence ID" value="ENSNFUP00015035883.1"/>
    <property type="gene ID" value="ENSNFUG00015017398.1"/>
</dbReference>
<organism evidence="1 2">
    <name type="scientific">Nothobranchius furzeri</name>
    <name type="common">Turquoise killifish</name>
    <dbReference type="NCBI Taxonomy" id="105023"/>
    <lineage>
        <taxon>Eukaryota</taxon>
        <taxon>Metazoa</taxon>
        <taxon>Chordata</taxon>
        <taxon>Craniata</taxon>
        <taxon>Vertebrata</taxon>
        <taxon>Euteleostomi</taxon>
        <taxon>Actinopterygii</taxon>
        <taxon>Neopterygii</taxon>
        <taxon>Teleostei</taxon>
        <taxon>Neoteleostei</taxon>
        <taxon>Acanthomorphata</taxon>
        <taxon>Ovalentaria</taxon>
        <taxon>Atherinomorphae</taxon>
        <taxon>Cyprinodontiformes</taxon>
        <taxon>Nothobranchiidae</taxon>
        <taxon>Nothobranchius</taxon>
    </lineage>
</organism>
<dbReference type="Proteomes" id="UP000694548">
    <property type="component" value="Chromosome sgr11"/>
</dbReference>
<protein>
    <submittedName>
        <fullName evidence="1">Uncharacterized protein</fullName>
    </submittedName>
</protein>
<reference evidence="1" key="3">
    <citation type="submission" date="2025-09" db="UniProtKB">
        <authorList>
            <consortium name="Ensembl"/>
        </authorList>
    </citation>
    <scope>IDENTIFICATION</scope>
</reference>
<evidence type="ECO:0000313" key="2">
    <source>
        <dbReference type="Proteomes" id="UP000694548"/>
    </source>
</evidence>
<proteinExistence type="predicted"/>